<dbReference type="InParanoid" id="A0A6P7GG50"/>
<dbReference type="OrthoDB" id="6762595at2759"/>
<organism evidence="2">
    <name type="scientific">Diabrotica virgifera virgifera</name>
    <name type="common">western corn rootworm</name>
    <dbReference type="NCBI Taxonomy" id="50390"/>
    <lineage>
        <taxon>Eukaryota</taxon>
        <taxon>Metazoa</taxon>
        <taxon>Ecdysozoa</taxon>
        <taxon>Arthropoda</taxon>
        <taxon>Hexapoda</taxon>
        <taxon>Insecta</taxon>
        <taxon>Pterygota</taxon>
        <taxon>Neoptera</taxon>
        <taxon>Endopterygota</taxon>
        <taxon>Coleoptera</taxon>
        <taxon>Polyphaga</taxon>
        <taxon>Cucujiformia</taxon>
        <taxon>Chrysomeloidea</taxon>
        <taxon>Chrysomelidae</taxon>
        <taxon>Galerucinae</taxon>
        <taxon>Diabroticina</taxon>
        <taxon>Diabroticites</taxon>
        <taxon>Diabrotica</taxon>
    </lineage>
</organism>
<dbReference type="AlphaFoldDB" id="A0A6P7GG50"/>
<dbReference type="KEGG" id="dvv:114342090"/>
<accession>A0A6P7GG50</accession>
<protein>
    <submittedName>
        <fullName evidence="2">Uncharacterized protein LOC114342090</fullName>
    </submittedName>
</protein>
<reference evidence="2" key="1">
    <citation type="submission" date="2025-08" db="UniProtKB">
        <authorList>
            <consortium name="RefSeq"/>
        </authorList>
    </citation>
    <scope>IDENTIFICATION</scope>
    <source>
        <tissue evidence="2">Whole insect</tissue>
    </source>
</reference>
<evidence type="ECO:0000313" key="2">
    <source>
        <dbReference type="RefSeq" id="XP_028148684.1"/>
    </source>
</evidence>
<sequence>MLRVCVVFLTFLVFSSIINAAPKFKSDIKSCYKESCPEDTFACEKTSKISPDRKHILHEIHCLGLKDDILKNITSSVPNSFGPRIIYASYQYSGNYEIIHTNTESEVTPSTAKKNKDFEEIDFNHIGKEIPKTENHGFSEVDDLNREAEIIY</sequence>
<proteinExistence type="predicted"/>
<keyword evidence="1" id="KW-0732">Signal</keyword>
<feature type="signal peptide" evidence="1">
    <location>
        <begin position="1"/>
        <end position="20"/>
    </location>
</feature>
<feature type="chain" id="PRO_5028021092" evidence="1">
    <location>
        <begin position="21"/>
        <end position="152"/>
    </location>
</feature>
<name>A0A6P7GG50_DIAVI</name>
<dbReference type="RefSeq" id="XP_028148684.1">
    <property type="nucleotide sequence ID" value="XM_028292883.1"/>
</dbReference>
<gene>
    <name evidence="2" type="primary">LOC114342090</name>
</gene>
<evidence type="ECO:0000256" key="1">
    <source>
        <dbReference type="SAM" id="SignalP"/>
    </source>
</evidence>